<gene>
    <name evidence="1" type="ORF">GA0061081_1101</name>
</gene>
<name>A0A1C4CMV6_9GAMM</name>
<evidence type="ECO:0000313" key="1">
    <source>
        <dbReference type="EMBL" id="SCC20390.1"/>
    </source>
</evidence>
<dbReference type="Proteomes" id="UP000199670">
    <property type="component" value="Unassembled WGS sequence"/>
</dbReference>
<dbReference type="AlphaFoldDB" id="A0A1C4CMV6"/>
<sequence>MACQTYALNFFHFHRSPKPALFTFLLPSLAKLSDLSAIFSSRTRHLSKLLLAFAPLLLLPYSGSLQALSVQSQQVIQGSAPYLSIDGVTKVASMEDLLGIRLPNISYIPQGANSALYPNATIDQSNVNAPIEMSNITDTFADIQTIVPLVNYPEIQLNDLVVSPYNYGHDDDGDDNINATGQLTIKWQDKNGIDITGEVKANPNKRFNLCDGPYKLTLTATAGTLSTQYGVPNSSTFAGNAHSYYINGNMNRPVACYAQPNLAYDDHAFGTTIWDMDGPNWVSLKGFAVTNNSNIAENFPTTGSDRLYFYLLLGGISPEQVIAANGTTVSAVSGSGVSLSLSKENTQHWAIDMERICRTCIRGGNLYPGGDEALKIVLKGPSINSSNKAFSPSLFKLYSDVNHTKLLYSFKIERWYISQPGSTVKYGYADAQNFCRSLGNGYRIPDINDYTNGNGAGWTEGLPGRSINNCQRKVSYKDISGKWVGGLFNEWGFTANTMNNFYEGSDWNLSIGNNWANDTGYWANSYNGSLYSVYSADGGIDLQSTANSRFMACVAP</sequence>
<accession>A0A1C4CMV6</accession>
<proteinExistence type="predicted"/>
<protein>
    <recommendedName>
        <fullName evidence="3">Succinogenes major domain (Fib_succ_major)</fullName>
    </recommendedName>
</protein>
<evidence type="ECO:0000313" key="2">
    <source>
        <dbReference type="Proteomes" id="UP000199670"/>
    </source>
</evidence>
<keyword evidence="2" id="KW-1185">Reference proteome</keyword>
<evidence type="ECO:0008006" key="3">
    <source>
        <dbReference type="Google" id="ProtNLM"/>
    </source>
</evidence>
<organism evidence="1 2">
    <name type="scientific">Gilliamella bombicola</name>
    <dbReference type="NCBI Taxonomy" id="1798182"/>
    <lineage>
        <taxon>Bacteria</taxon>
        <taxon>Pseudomonadati</taxon>
        <taxon>Pseudomonadota</taxon>
        <taxon>Gammaproteobacteria</taxon>
        <taxon>Orbales</taxon>
        <taxon>Orbaceae</taxon>
        <taxon>Gilliamella</taxon>
    </lineage>
</organism>
<reference evidence="2" key="1">
    <citation type="submission" date="2016-08" db="EMBL/GenBank/DDBJ databases">
        <authorList>
            <person name="Varghese N."/>
            <person name="Submissions Spin"/>
        </authorList>
    </citation>
    <scope>NUCLEOTIDE SEQUENCE [LARGE SCALE GENOMIC DNA]</scope>
    <source>
        <strain evidence="2">R-53248</strain>
    </source>
</reference>
<dbReference type="EMBL" id="FMAQ01000010">
    <property type="protein sequence ID" value="SCC20390.1"/>
    <property type="molecule type" value="Genomic_DNA"/>
</dbReference>